<dbReference type="GO" id="GO:0008146">
    <property type="term" value="F:sulfotransferase activity"/>
    <property type="evidence" value="ECO:0007669"/>
    <property type="project" value="InterPro"/>
</dbReference>
<evidence type="ECO:0000259" key="4">
    <source>
        <dbReference type="Pfam" id="PF00685"/>
    </source>
</evidence>
<keyword evidence="6" id="KW-1185">Reference proteome</keyword>
<dbReference type="InterPro" id="IPR000863">
    <property type="entry name" value="Sulfotransferase_dom"/>
</dbReference>
<dbReference type="SUPFAM" id="SSF52540">
    <property type="entry name" value="P-loop containing nucleoside triphosphate hydrolases"/>
    <property type="match status" value="1"/>
</dbReference>
<dbReference type="AlphaFoldDB" id="A0AAW1WQ64"/>
<comment type="similarity">
    <text evidence="1 3">Belongs to the sulfotransferase 1 family.</text>
</comment>
<name>A0AAW1WQ64_RUBAR</name>
<gene>
    <name evidence="5" type="ORF">M0R45_023409</name>
</gene>
<evidence type="ECO:0000256" key="1">
    <source>
        <dbReference type="ARBA" id="ARBA00005771"/>
    </source>
</evidence>
<protein>
    <recommendedName>
        <fullName evidence="3">Sulfotransferase</fullName>
        <ecNumber evidence="3">2.8.2.-</ecNumber>
    </recommendedName>
</protein>
<dbReference type="Proteomes" id="UP001457282">
    <property type="component" value="Unassembled WGS sequence"/>
</dbReference>
<evidence type="ECO:0000313" key="6">
    <source>
        <dbReference type="Proteomes" id="UP001457282"/>
    </source>
</evidence>
<feature type="domain" description="Sulfotransferase" evidence="4">
    <location>
        <begin position="66"/>
        <end position="325"/>
    </location>
</feature>
<dbReference type="Gene3D" id="3.40.50.300">
    <property type="entry name" value="P-loop containing nucleotide triphosphate hydrolases"/>
    <property type="match status" value="1"/>
</dbReference>
<evidence type="ECO:0000256" key="3">
    <source>
        <dbReference type="RuleBase" id="RU361155"/>
    </source>
</evidence>
<evidence type="ECO:0000313" key="5">
    <source>
        <dbReference type="EMBL" id="KAK9926164.1"/>
    </source>
</evidence>
<organism evidence="5 6">
    <name type="scientific">Rubus argutus</name>
    <name type="common">Southern blackberry</name>
    <dbReference type="NCBI Taxonomy" id="59490"/>
    <lineage>
        <taxon>Eukaryota</taxon>
        <taxon>Viridiplantae</taxon>
        <taxon>Streptophyta</taxon>
        <taxon>Embryophyta</taxon>
        <taxon>Tracheophyta</taxon>
        <taxon>Spermatophyta</taxon>
        <taxon>Magnoliopsida</taxon>
        <taxon>eudicotyledons</taxon>
        <taxon>Gunneridae</taxon>
        <taxon>Pentapetalae</taxon>
        <taxon>rosids</taxon>
        <taxon>fabids</taxon>
        <taxon>Rosales</taxon>
        <taxon>Rosaceae</taxon>
        <taxon>Rosoideae</taxon>
        <taxon>Rosoideae incertae sedis</taxon>
        <taxon>Rubus</taxon>
    </lineage>
</organism>
<accession>A0AAW1WQ64</accession>
<dbReference type="EMBL" id="JBEDUW010000005">
    <property type="protein sequence ID" value="KAK9926164.1"/>
    <property type="molecule type" value="Genomic_DNA"/>
</dbReference>
<keyword evidence="2 3" id="KW-0808">Transferase</keyword>
<dbReference type="InterPro" id="IPR027417">
    <property type="entry name" value="P-loop_NTPase"/>
</dbReference>
<comment type="caution">
    <text evidence="5">The sequence shown here is derived from an EMBL/GenBank/DDBJ whole genome shotgun (WGS) entry which is preliminary data.</text>
</comment>
<evidence type="ECO:0000256" key="2">
    <source>
        <dbReference type="ARBA" id="ARBA00022679"/>
    </source>
</evidence>
<dbReference type="EC" id="2.8.2.-" evidence="3"/>
<sequence>MAARFSRLKAQEKKRNVPENCREIISSLPKGQGWASEHVYLYQGFWFDPVILEGVIWAQQSFRAIDTDIFLASSPKCGTTWLKALMFAIANRKRYDSSSQSHPLLTTSPHDCIPTLEILLDHDDPIAYLESLPSSPRLISTHLSYTSLPNSILNADSGSRIVYITRNPKDALVSLWVFSKAIRSENWNHLPPLPIEEAFDLFCEGVSFAGPFWDHVLGYWKASLETPNKVLFLKYEDMKMDTQCWVKRLADFMGHSFSLEEERQGVVQEIIKLCSFQNLTSLEVNKRAGNKEFFRRGEVGDSKNHLTPEMIKRLEEITEQKLATSGLKF</sequence>
<dbReference type="Pfam" id="PF00685">
    <property type="entry name" value="Sulfotransfer_1"/>
    <property type="match status" value="1"/>
</dbReference>
<dbReference type="PANTHER" id="PTHR11783">
    <property type="entry name" value="SULFOTRANSFERASE SULT"/>
    <property type="match status" value="1"/>
</dbReference>
<proteinExistence type="inferred from homology"/>
<reference evidence="5 6" key="1">
    <citation type="journal article" date="2023" name="G3 (Bethesda)">
        <title>A chromosome-length genome assembly and annotation of blackberry (Rubus argutus, cv. 'Hillquist').</title>
        <authorList>
            <person name="Bruna T."/>
            <person name="Aryal R."/>
            <person name="Dudchenko O."/>
            <person name="Sargent D.J."/>
            <person name="Mead D."/>
            <person name="Buti M."/>
            <person name="Cavallini A."/>
            <person name="Hytonen T."/>
            <person name="Andres J."/>
            <person name="Pham M."/>
            <person name="Weisz D."/>
            <person name="Mascagni F."/>
            <person name="Usai G."/>
            <person name="Natali L."/>
            <person name="Bassil N."/>
            <person name="Fernandez G.E."/>
            <person name="Lomsadze A."/>
            <person name="Armour M."/>
            <person name="Olukolu B."/>
            <person name="Poorten T."/>
            <person name="Britton C."/>
            <person name="Davik J."/>
            <person name="Ashrafi H."/>
            <person name="Aiden E.L."/>
            <person name="Borodovsky M."/>
            <person name="Worthington M."/>
        </authorList>
    </citation>
    <scope>NUCLEOTIDE SEQUENCE [LARGE SCALE GENOMIC DNA]</scope>
    <source>
        <strain evidence="5">PI 553951</strain>
    </source>
</reference>